<proteinExistence type="predicted"/>
<keyword evidence="2" id="KW-1185">Reference proteome</keyword>
<organism evidence="1 2">
    <name type="scientific">Obba rivulosa</name>
    <dbReference type="NCBI Taxonomy" id="1052685"/>
    <lineage>
        <taxon>Eukaryota</taxon>
        <taxon>Fungi</taxon>
        <taxon>Dikarya</taxon>
        <taxon>Basidiomycota</taxon>
        <taxon>Agaricomycotina</taxon>
        <taxon>Agaricomycetes</taxon>
        <taxon>Polyporales</taxon>
        <taxon>Gelatoporiaceae</taxon>
        <taxon>Obba</taxon>
    </lineage>
</organism>
<name>A0A8E2DJQ9_9APHY</name>
<protein>
    <submittedName>
        <fullName evidence="1">Uncharacterized protein</fullName>
    </submittedName>
</protein>
<evidence type="ECO:0000313" key="2">
    <source>
        <dbReference type="Proteomes" id="UP000250043"/>
    </source>
</evidence>
<sequence>MRCGPCGVVLCTSGAEAGVRCSKPEVVPRGIPLRWFQAGAESVDIKFWAASAAPAGLKPGASRGHKWLGESKHDESEEVVSSFGAAAGLCSPIRS</sequence>
<evidence type="ECO:0000313" key="1">
    <source>
        <dbReference type="EMBL" id="OCH90670.1"/>
    </source>
</evidence>
<accession>A0A8E2DJQ9</accession>
<gene>
    <name evidence="1" type="ORF">OBBRIDRAFT_793106</name>
</gene>
<dbReference type="Proteomes" id="UP000250043">
    <property type="component" value="Unassembled WGS sequence"/>
</dbReference>
<dbReference type="AlphaFoldDB" id="A0A8E2DJQ9"/>
<reference evidence="1 2" key="1">
    <citation type="submission" date="2016-07" db="EMBL/GenBank/DDBJ databases">
        <title>Draft genome of the white-rot fungus Obba rivulosa 3A-2.</title>
        <authorList>
            <consortium name="DOE Joint Genome Institute"/>
            <person name="Miettinen O."/>
            <person name="Riley R."/>
            <person name="Acob R."/>
            <person name="Barry K."/>
            <person name="Cullen D."/>
            <person name="De Vries R."/>
            <person name="Hainaut M."/>
            <person name="Hatakka A."/>
            <person name="Henrissat B."/>
            <person name="Hilden K."/>
            <person name="Kuo R."/>
            <person name="Labutti K."/>
            <person name="Lipzen A."/>
            <person name="Makela M.R."/>
            <person name="Sandor L."/>
            <person name="Spatafora J.W."/>
            <person name="Grigoriev I.V."/>
            <person name="Hibbett D.S."/>
        </authorList>
    </citation>
    <scope>NUCLEOTIDE SEQUENCE [LARGE SCALE GENOMIC DNA]</scope>
    <source>
        <strain evidence="1 2">3A-2</strain>
    </source>
</reference>
<dbReference type="EMBL" id="KV722400">
    <property type="protein sequence ID" value="OCH90670.1"/>
    <property type="molecule type" value="Genomic_DNA"/>
</dbReference>